<dbReference type="EMBL" id="BARU01041272">
    <property type="protein sequence ID" value="GAH86685.1"/>
    <property type="molecule type" value="Genomic_DNA"/>
</dbReference>
<dbReference type="AlphaFoldDB" id="X1JZ45"/>
<sequence length="31" mass="3396">SLPLEVVGGGIRYCDITCAHCLQHLNREVKA</sequence>
<proteinExistence type="predicted"/>
<organism evidence="1">
    <name type="scientific">marine sediment metagenome</name>
    <dbReference type="NCBI Taxonomy" id="412755"/>
    <lineage>
        <taxon>unclassified sequences</taxon>
        <taxon>metagenomes</taxon>
        <taxon>ecological metagenomes</taxon>
    </lineage>
</organism>
<comment type="caution">
    <text evidence="1">The sequence shown here is derived from an EMBL/GenBank/DDBJ whole genome shotgun (WGS) entry which is preliminary data.</text>
</comment>
<reference evidence="1" key="1">
    <citation type="journal article" date="2014" name="Front. Microbiol.">
        <title>High frequency of phylogenetically diverse reductive dehalogenase-homologous genes in deep subseafloor sedimentary metagenomes.</title>
        <authorList>
            <person name="Kawai M."/>
            <person name="Futagami T."/>
            <person name="Toyoda A."/>
            <person name="Takaki Y."/>
            <person name="Nishi S."/>
            <person name="Hori S."/>
            <person name="Arai W."/>
            <person name="Tsubouchi T."/>
            <person name="Morono Y."/>
            <person name="Uchiyama I."/>
            <person name="Ito T."/>
            <person name="Fujiyama A."/>
            <person name="Inagaki F."/>
            <person name="Takami H."/>
        </authorList>
    </citation>
    <scope>NUCLEOTIDE SEQUENCE</scope>
    <source>
        <strain evidence="1">Expedition CK06-06</strain>
    </source>
</reference>
<protein>
    <submittedName>
        <fullName evidence="1">Uncharacterized protein</fullName>
    </submittedName>
</protein>
<gene>
    <name evidence="1" type="ORF">S03H2_63669</name>
</gene>
<evidence type="ECO:0000313" key="1">
    <source>
        <dbReference type="EMBL" id="GAH86685.1"/>
    </source>
</evidence>
<feature type="non-terminal residue" evidence="1">
    <location>
        <position position="1"/>
    </location>
</feature>
<accession>X1JZ45</accession>
<name>X1JZ45_9ZZZZ</name>